<dbReference type="Pfam" id="PF00849">
    <property type="entry name" value="PseudoU_synth_2"/>
    <property type="match status" value="1"/>
</dbReference>
<reference evidence="6" key="1">
    <citation type="submission" date="2020-10" db="EMBL/GenBank/DDBJ databases">
        <authorList>
            <person name="Gilroy R."/>
        </authorList>
    </citation>
    <scope>NUCLEOTIDE SEQUENCE</scope>
    <source>
        <strain evidence="6">CHK188-20938</strain>
    </source>
</reference>
<protein>
    <recommendedName>
        <fullName evidence="3">RNA pseudouridylate synthase</fullName>
    </recommendedName>
    <alternativeName>
        <fullName evidence="4">RNA-uridine isomerase</fullName>
    </alternativeName>
</protein>
<dbReference type="CDD" id="cd02869">
    <property type="entry name" value="PseudoU_synth_RluA_like"/>
    <property type="match status" value="1"/>
</dbReference>
<evidence type="ECO:0000256" key="4">
    <source>
        <dbReference type="ARBA" id="ARBA00033164"/>
    </source>
</evidence>
<sequence>MDRSYIKEINRDFLVVYKPAGLPVQTARVDRMDLEHWLLRETADETGRPYLAVVHRLDQPVEGLLVFARNRKAAANLSRQVQEGEMVKEYLAVTSSPPEQERGRLTDFLKKDGKNNVSRVVEEGTPGGKRAELQYECLQVSESGQALVRIRLMTGRHHQIRVQLAQAGMPIAGDRKYGGDAAGAGPLALCAWKLKFRHPVTGKELLFQCRPAGEQFQNFNGRVFGKD</sequence>
<gene>
    <name evidence="6" type="ORF">IAB71_08735</name>
</gene>
<reference evidence="6" key="2">
    <citation type="journal article" date="2021" name="PeerJ">
        <title>Extensive microbial diversity within the chicken gut microbiome revealed by metagenomics and culture.</title>
        <authorList>
            <person name="Gilroy R."/>
            <person name="Ravi A."/>
            <person name="Getino M."/>
            <person name="Pursley I."/>
            <person name="Horton D.L."/>
            <person name="Alikhan N.F."/>
            <person name="Baker D."/>
            <person name="Gharbi K."/>
            <person name="Hall N."/>
            <person name="Watson M."/>
            <person name="Adriaenssens E.M."/>
            <person name="Foster-Nyarko E."/>
            <person name="Jarju S."/>
            <person name="Secka A."/>
            <person name="Antonio M."/>
            <person name="Oren A."/>
            <person name="Chaudhuri R.R."/>
            <person name="La Ragione R."/>
            <person name="Hildebrand F."/>
            <person name="Pallen M.J."/>
        </authorList>
    </citation>
    <scope>NUCLEOTIDE SEQUENCE</scope>
    <source>
        <strain evidence="6">CHK188-20938</strain>
    </source>
</reference>
<feature type="domain" description="Pseudouridine synthase RsuA/RluA-like" evidence="5">
    <location>
        <begin position="12"/>
        <end position="166"/>
    </location>
</feature>
<dbReference type="GO" id="GO:0009982">
    <property type="term" value="F:pseudouridine synthase activity"/>
    <property type="evidence" value="ECO:0007669"/>
    <property type="project" value="InterPro"/>
</dbReference>
<evidence type="ECO:0000256" key="3">
    <source>
        <dbReference type="ARBA" id="ARBA00031870"/>
    </source>
</evidence>
<dbReference type="PANTHER" id="PTHR21600">
    <property type="entry name" value="MITOCHONDRIAL RNA PSEUDOURIDINE SYNTHASE"/>
    <property type="match status" value="1"/>
</dbReference>
<dbReference type="Gene3D" id="3.30.2350.10">
    <property type="entry name" value="Pseudouridine synthase"/>
    <property type="match status" value="1"/>
</dbReference>
<evidence type="ECO:0000256" key="1">
    <source>
        <dbReference type="ARBA" id="ARBA00000073"/>
    </source>
</evidence>
<dbReference type="InterPro" id="IPR006145">
    <property type="entry name" value="PsdUridine_synth_RsuA/RluA"/>
</dbReference>
<dbReference type="AlphaFoldDB" id="A0A9D1TAW6"/>
<evidence type="ECO:0000256" key="2">
    <source>
        <dbReference type="ARBA" id="ARBA00010876"/>
    </source>
</evidence>
<dbReference type="GO" id="GO:0000455">
    <property type="term" value="P:enzyme-directed rRNA pseudouridine synthesis"/>
    <property type="evidence" value="ECO:0007669"/>
    <property type="project" value="TreeGrafter"/>
</dbReference>
<organism evidence="6 7">
    <name type="scientific">Candidatus Scatomonas pullistercoris</name>
    <dbReference type="NCBI Taxonomy" id="2840920"/>
    <lineage>
        <taxon>Bacteria</taxon>
        <taxon>Bacillati</taxon>
        <taxon>Bacillota</taxon>
        <taxon>Clostridia</taxon>
        <taxon>Lachnospirales</taxon>
        <taxon>Lachnospiraceae</taxon>
        <taxon>Lachnospiraceae incertae sedis</taxon>
        <taxon>Candidatus Scatomonas</taxon>
    </lineage>
</organism>
<evidence type="ECO:0000313" key="6">
    <source>
        <dbReference type="EMBL" id="HIV25840.1"/>
    </source>
</evidence>
<dbReference type="PANTHER" id="PTHR21600:SF87">
    <property type="entry name" value="RNA PSEUDOURIDYLATE SYNTHASE DOMAIN-CONTAINING PROTEIN 1"/>
    <property type="match status" value="1"/>
</dbReference>
<name>A0A9D1TAW6_9FIRM</name>
<accession>A0A9D1TAW6</accession>
<dbReference type="EMBL" id="DVOO01000027">
    <property type="protein sequence ID" value="HIV25840.1"/>
    <property type="molecule type" value="Genomic_DNA"/>
</dbReference>
<proteinExistence type="inferred from homology"/>
<comment type="catalytic activity">
    <reaction evidence="1">
        <text>a uridine in RNA = a pseudouridine in RNA</text>
        <dbReference type="Rhea" id="RHEA:48348"/>
        <dbReference type="Rhea" id="RHEA-COMP:12068"/>
        <dbReference type="Rhea" id="RHEA-COMP:12069"/>
        <dbReference type="ChEBI" id="CHEBI:65314"/>
        <dbReference type="ChEBI" id="CHEBI:65315"/>
    </reaction>
</comment>
<dbReference type="InterPro" id="IPR020103">
    <property type="entry name" value="PsdUridine_synth_cat_dom_sf"/>
</dbReference>
<evidence type="ECO:0000313" key="7">
    <source>
        <dbReference type="Proteomes" id="UP000824169"/>
    </source>
</evidence>
<dbReference type="Proteomes" id="UP000824169">
    <property type="component" value="Unassembled WGS sequence"/>
</dbReference>
<dbReference type="GO" id="GO:0003723">
    <property type="term" value="F:RNA binding"/>
    <property type="evidence" value="ECO:0007669"/>
    <property type="project" value="InterPro"/>
</dbReference>
<dbReference type="InterPro" id="IPR050188">
    <property type="entry name" value="RluA_PseudoU_synthase"/>
</dbReference>
<dbReference type="SUPFAM" id="SSF55120">
    <property type="entry name" value="Pseudouridine synthase"/>
    <property type="match status" value="1"/>
</dbReference>
<dbReference type="GO" id="GO:0140098">
    <property type="term" value="F:catalytic activity, acting on RNA"/>
    <property type="evidence" value="ECO:0007669"/>
    <property type="project" value="UniProtKB-ARBA"/>
</dbReference>
<comment type="caution">
    <text evidence="6">The sequence shown here is derived from an EMBL/GenBank/DDBJ whole genome shotgun (WGS) entry which is preliminary data.</text>
</comment>
<comment type="similarity">
    <text evidence="2">Belongs to the pseudouridine synthase RluA family.</text>
</comment>
<evidence type="ECO:0000259" key="5">
    <source>
        <dbReference type="Pfam" id="PF00849"/>
    </source>
</evidence>